<evidence type="ECO:0000259" key="9">
    <source>
        <dbReference type="PROSITE" id="PS50110"/>
    </source>
</evidence>
<keyword evidence="6" id="KW-0902">Two-component regulatory system</keyword>
<dbReference type="InterPro" id="IPR029016">
    <property type="entry name" value="GAF-like_dom_sf"/>
</dbReference>
<dbReference type="Proteomes" id="UP000595001">
    <property type="component" value="Chromosome"/>
</dbReference>
<dbReference type="SMART" id="SM00387">
    <property type="entry name" value="HATPase_c"/>
    <property type="match status" value="1"/>
</dbReference>
<dbReference type="InterPro" id="IPR003018">
    <property type="entry name" value="GAF"/>
</dbReference>
<dbReference type="Gene3D" id="1.10.287.130">
    <property type="match status" value="1"/>
</dbReference>
<keyword evidence="11" id="KW-1185">Reference proteome</keyword>
<dbReference type="InterPro" id="IPR003594">
    <property type="entry name" value="HATPase_dom"/>
</dbReference>
<evidence type="ECO:0000256" key="2">
    <source>
        <dbReference type="ARBA" id="ARBA00012438"/>
    </source>
</evidence>
<dbReference type="Gene3D" id="3.30.450.40">
    <property type="match status" value="2"/>
</dbReference>
<evidence type="ECO:0000256" key="4">
    <source>
        <dbReference type="ARBA" id="ARBA00022679"/>
    </source>
</evidence>
<dbReference type="SUPFAM" id="SSF55781">
    <property type="entry name" value="GAF domain-like"/>
    <property type="match status" value="2"/>
</dbReference>
<dbReference type="Gene3D" id="3.30.565.10">
    <property type="entry name" value="Histidine kinase-like ATPase, C-terminal domain"/>
    <property type="match status" value="1"/>
</dbReference>
<keyword evidence="5" id="KW-0418">Kinase</keyword>
<gene>
    <name evidence="10" type="ORF">I7X12_03630</name>
</gene>
<dbReference type="InterPro" id="IPR004358">
    <property type="entry name" value="Sig_transdc_His_kin-like_C"/>
</dbReference>
<evidence type="ECO:0000259" key="8">
    <source>
        <dbReference type="PROSITE" id="PS50109"/>
    </source>
</evidence>
<dbReference type="PROSITE" id="PS50109">
    <property type="entry name" value="HIS_KIN"/>
    <property type="match status" value="1"/>
</dbReference>
<dbReference type="CDD" id="cd00082">
    <property type="entry name" value="HisKA"/>
    <property type="match status" value="1"/>
</dbReference>
<evidence type="ECO:0000256" key="6">
    <source>
        <dbReference type="ARBA" id="ARBA00023012"/>
    </source>
</evidence>
<dbReference type="SUPFAM" id="SSF47384">
    <property type="entry name" value="Homodimeric domain of signal transducing histidine kinase"/>
    <property type="match status" value="1"/>
</dbReference>
<dbReference type="PANTHER" id="PTHR43711:SF1">
    <property type="entry name" value="HISTIDINE KINASE 1"/>
    <property type="match status" value="1"/>
</dbReference>
<protein>
    <recommendedName>
        <fullName evidence="2">histidine kinase</fullName>
        <ecNumber evidence="2">2.7.13.3</ecNumber>
    </recommendedName>
</protein>
<evidence type="ECO:0000313" key="10">
    <source>
        <dbReference type="EMBL" id="QPV63734.1"/>
    </source>
</evidence>
<dbReference type="Gene3D" id="3.40.50.2300">
    <property type="match status" value="1"/>
</dbReference>
<feature type="modified residue" description="4-aspartylphosphate" evidence="7">
    <location>
        <position position="60"/>
    </location>
</feature>
<dbReference type="EC" id="2.7.13.3" evidence="2"/>
<evidence type="ECO:0000256" key="3">
    <source>
        <dbReference type="ARBA" id="ARBA00022553"/>
    </source>
</evidence>
<dbReference type="OrthoDB" id="8127at2157"/>
<organism evidence="10 11">
    <name type="scientific">Halosimplex litoreum</name>
    <dbReference type="NCBI Taxonomy" id="1198301"/>
    <lineage>
        <taxon>Archaea</taxon>
        <taxon>Methanobacteriati</taxon>
        <taxon>Methanobacteriota</taxon>
        <taxon>Stenosarchaea group</taxon>
        <taxon>Halobacteria</taxon>
        <taxon>Halobacteriales</taxon>
        <taxon>Haloarculaceae</taxon>
        <taxon>Halosimplex</taxon>
    </lineage>
</organism>
<evidence type="ECO:0000256" key="1">
    <source>
        <dbReference type="ARBA" id="ARBA00000085"/>
    </source>
</evidence>
<dbReference type="Pfam" id="PF02518">
    <property type="entry name" value="HATPase_c"/>
    <property type="match status" value="1"/>
</dbReference>
<dbReference type="PROSITE" id="PS50110">
    <property type="entry name" value="RESPONSE_REGULATORY"/>
    <property type="match status" value="1"/>
</dbReference>
<evidence type="ECO:0000256" key="7">
    <source>
        <dbReference type="PROSITE-ProRule" id="PRU00169"/>
    </source>
</evidence>
<dbReference type="GO" id="GO:0000155">
    <property type="term" value="F:phosphorelay sensor kinase activity"/>
    <property type="evidence" value="ECO:0007669"/>
    <property type="project" value="InterPro"/>
</dbReference>
<accession>A0A7T3KVU9</accession>
<dbReference type="EMBL" id="CP065856">
    <property type="protein sequence ID" value="QPV63734.1"/>
    <property type="molecule type" value="Genomic_DNA"/>
</dbReference>
<dbReference type="PANTHER" id="PTHR43711">
    <property type="entry name" value="TWO-COMPONENT HISTIDINE KINASE"/>
    <property type="match status" value="1"/>
</dbReference>
<dbReference type="Pfam" id="PF00072">
    <property type="entry name" value="Response_reg"/>
    <property type="match status" value="1"/>
</dbReference>
<dbReference type="SUPFAM" id="SSF52172">
    <property type="entry name" value="CheY-like"/>
    <property type="match status" value="1"/>
</dbReference>
<dbReference type="InterPro" id="IPR001789">
    <property type="entry name" value="Sig_transdc_resp-reg_receiver"/>
</dbReference>
<dbReference type="PRINTS" id="PR00344">
    <property type="entry name" value="BCTRLSENSOR"/>
</dbReference>
<comment type="catalytic activity">
    <reaction evidence="1">
        <text>ATP + protein L-histidine = ADP + protein N-phospho-L-histidine.</text>
        <dbReference type="EC" id="2.7.13.3"/>
    </reaction>
</comment>
<dbReference type="InterPro" id="IPR036890">
    <property type="entry name" value="HATPase_C_sf"/>
</dbReference>
<keyword evidence="4" id="KW-0808">Transferase</keyword>
<dbReference type="KEGG" id="hlt:I7X12_03630"/>
<dbReference type="SMART" id="SM00448">
    <property type="entry name" value="REC"/>
    <property type="match status" value="1"/>
</dbReference>
<dbReference type="Pfam" id="PF13185">
    <property type="entry name" value="GAF_2"/>
    <property type="match status" value="2"/>
</dbReference>
<dbReference type="InterPro" id="IPR011006">
    <property type="entry name" value="CheY-like_superfamily"/>
</dbReference>
<feature type="domain" description="Histidine kinase" evidence="8">
    <location>
        <begin position="477"/>
        <end position="666"/>
    </location>
</feature>
<reference evidence="10 11" key="1">
    <citation type="submission" date="2020-12" db="EMBL/GenBank/DDBJ databases">
        <title>Halosimplex halophilum sp. nov. and Halosimplex salinum sp. nov., two new members of the genus Halosimplex.</title>
        <authorList>
            <person name="Cui H.L."/>
        </authorList>
    </citation>
    <scope>NUCLEOTIDE SEQUENCE [LARGE SCALE GENOMIC DNA]</scope>
    <source>
        <strain evidence="10 11">YGH94</strain>
    </source>
</reference>
<dbReference type="InterPro" id="IPR005467">
    <property type="entry name" value="His_kinase_dom"/>
</dbReference>
<dbReference type="AlphaFoldDB" id="A0A7T3KVU9"/>
<dbReference type="InterPro" id="IPR036097">
    <property type="entry name" value="HisK_dim/P_sf"/>
</dbReference>
<dbReference type="InterPro" id="IPR050736">
    <property type="entry name" value="Sensor_HK_Regulatory"/>
</dbReference>
<sequence>MSEMGRDVRVLHVDDDEDLAAVASDYLELESDRLSVATVSDPERALDRIGSESFDCVVSDYQMPGMCGFQLLEAVRAEYPDLPFVLFTGKGSEEVASEAVSAGVTDYLQKEAGTEQYAVLANRIENAVAAARAERRAERQERITALVRDINRRLVEAETVAAVDRAVCEAFADSETYRFAWIGEPDPETGEIVTRAAAGGADEYLAEVTVRHDDTPRGRGPAGRAARSGEVQYAASVSDDETLDAWRTVAERHGVESVVTVPLSAEAGLHDVLAVYADTADAASETERAVLAELGDTVGEAQAAAETRRRLEGLHAVTRELVDAETKSEVARLTVDAVRDTLGYPNNLVRLLDEDADRLRPVAISEGAAVMLGDRPAYPVGEGTAGRAFADGETLVVDDVQAVDDGYDRKDARASMYVPIGEYGTLSIGDSAAGAFDDSDVSLAEIFAANAEAALDRVEQAQTRKRQNERLSAFTSVVSHDLRNPLSVLVGSLPLAEETGEDEHFQRCYRALDRMERLIDDLLRLAREGETVDAPAPVDLATIARDAWDTVDTAGAALSVETDATVVADGSRLRQLVENLVRNSVEHGGDAVTVTVGDRSDGDGFFVADDGPGIDEDDRERVFESGFSTSPAGTGFGLAIVAEIASAHGWSVSVTDSDAGGARFEVHGVDTRE</sequence>
<proteinExistence type="predicted"/>
<dbReference type="Pfam" id="PF00512">
    <property type="entry name" value="HisKA"/>
    <property type="match status" value="1"/>
</dbReference>
<dbReference type="CDD" id="cd00156">
    <property type="entry name" value="REC"/>
    <property type="match status" value="1"/>
</dbReference>
<keyword evidence="3 7" id="KW-0597">Phosphoprotein</keyword>
<name>A0A7T3KVU9_9EURY</name>
<dbReference type="InterPro" id="IPR003661">
    <property type="entry name" value="HisK_dim/P_dom"/>
</dbReference>
<evidence type="ECO:0000256" key="5">
    <source>
        <dbReference type="ARBA" id="ARBA00022777"/>
    </source>
</evidence>
<dbReference type="SMART" id="SM00065">
    <property type="entry name" value="GAF"/>
    <property type="match status" value="2"/>
</dbReference>
<dbReference type="SMART" id="SM00388">
    <property type="entry name" value="HisKA"/>
    <property type="match status" value="1"/>
</dbReference>
<feature type="domain" description="Response regulatory" evidence="9">
    <location>
        <begin position="9"/>
        <end position="125"/>
    </location>
</feature>
<dbReference type="SUPFAM" id="SSF55874">
    <property type="entry name" value="ATPase domain of HSP90 chaperone/DNA topoisomerase II/histidine kinase"/>
    <property type="match status" value="1"/>
</dbReference>
<evidence type="ECO:0000313" key="11">
    <source>
        <dbReference type="Proteomes" id="UP000595001"/>
    </source>
</evidence>